<sequence length="29" mass="3357">MTNNLFLYLLFIIYVTAAAIDNSTVFFLQ</sequence>
<accession>A0ABM9SL43</accession>
<keyword evidence="3" id="KW-1185">Reference proteome</keyword>
<feature type="transmembrane region" description="Helical" evidence="1">
    <location>
        <begin position="6"/>
        <end position="28"/>
    </location>
</feature>
<gene>
    <name evidence="2" type="ORF">ERS137967_03016</name>
</gene>
<reference evidence="2 3" key="1">
    <citation type="submission" date="2015-03" db="EMBL/GenBank/DDBJ databases">
        <authorList>
            <consortium name="Pathogen Informatics"/>
            <person name="Murphy D."/>
        </authorList>
    </citation>
    <scope>NUCLEOTIDE SEQUENCE [LARGE SCALE GENOMIC DNA]</scope>
    <source>
        <strain evidence="3">type strain: CIP110231</strain>
    </source>
</reference>
<keyword evidence="1" id="KW-0812">Transmembrane</keyword>
<dbReference type="EMBL" id="CPYD01000012">
    <property type="protein sequence ID" value="CNE97587.1"/>
    <property type="molecule type" value="Genomic_DNA"/>
</dbReference>
<comment type="caution">
    <text evidence="2">The sequence shown here is derived from an EMBL/GenBank/DDBJ whole genome shotgun (WGS) entry which is preliminary data.</text>
</comment>
<proteinExistence type="predicted"/>
<name>A0ABM9SL43_9GAMM</name>
<evidence type="ECO:0000313" key="2">
    <source>
        <dbReference type="EMBL" id="CNE97587.1"/>
    </source>
</evidence>
<dbReference type="Proteomes" id="UP000040578">
    <property type="component" value="Unassembled WGS sequence"/>
</dbReference>
<keyword evidence="1" id="KW-0472">Membrane</keyword>
<evidence type="ECO:0000313" key="3">
    <source>
        <dbReference type="Proteomes" id="UP000040578"/>
    </source>
</evidence>
<keyword evidence="1" id="KW-1133">Transmembrane helix</keyword>
<evidence type="ECO:0000256" key="1">
    <source>
        <dbReference type="SAM" id="Phobius"/>
    </source>
</evidence>
<protein>
    <submittedName>
        <fullName evidence="2">Uncharacterized protein</fullName>
    </submittedName>
</protein>
<organism evidence="2 3">
    <name type="scientific">Yersinia nurmii</name>
    <dbReference type="NCBI Taxonomy" id="685706"/>
    <lineage>
        <taxon>Bacteria</taxon>
        <taxon>Pseudomonadati</taxon>
        <taxon>Pseudomonadota</taxon>
        <taxon>Gammaproteobacteria</taxon>
        <taxon>Enterobacterales</taxon>
        <taxon>Yersiniaceae</taxon>
        <taxon>Yersinia</taxon>
    </lineage>
</organism>